<dbReference type="Proteomes" id="UP000242715">
    <property type="component" value="Unassembled WGS sequence"/>
</dbReference>
<feature type="compositionally biased region" description="Polar residues" evidence="1">
    <location>
        <begin position="1"/>
        <end position="12"/>
    </location>
</feature>
<dbReference type="EMBL" id="DF974963">
    <property type="protein sequence ID" value="GAU51070.1"/>
    <property type="molecule type" value="Genomic_DNA"/>
</dbReference>
<sequence>MDISQRQQNTTKGKLPHEKDPEPFKDEVDETLNRKFRNILLCWKGDTNIHEDEVDKMLKVNRKTLKVNRKTLKVNRKTRKIPVSKDRPNIYKDKVDKTQKVDSTKGKLPLCMDHPNIYEDEADKTQKVNRNTRKIPALKDHPNIYEDEVDKTEKSTVLDTGTVLARMYARIEREKELELSKEVDKMQKVDSTREKIPRGMEPEPFTREDLNQKMKMKNQQLPWLKGPKTVIEVTYSFEEENIADTDAIMAEVMARYGCEE</sequence>
<dbReference type="AlphaFoldDB" id="A0A2Z6PIA7"/>
<reference evidence="3" key="1">
    <citation type="journal article" date="2017" name="Front. Plant Sci.">
        <title>Climate Clever Clovers: New Paradigm to Reduce the Environmental Footprint of Ruminants by Breeding Low Methanogenic Forages Utilizing Haplotype Variation.</title>
        <authorList>
            <person name="Kaur P."/>
            <person name="Appels R."/>
            <person name="Bayer P.E."/>
            <person name="Keeble-Gagnere G."/>
            <person name="Wang J."/>
            <person name="Hirakawa H."/>
            <person name="Shirasawa K."/>
            <person name="Vercoe P."/>
            <person name="Stefanova K."/>
            <person name="Durmic Z."/>
            <person name="Nichols P."/>
            <person name="Revell C."/>
            <person name="Isobe S.N."/>
            <person name="Edwards D."/>
            <person name="Erskine W."/>
        </authorList>
    </citation>
    <scope>NUCLEOTIDE SEQUENCE [LARGE SCALE GENOMIC DNA]</scope>
    <source>
        <strain evidence="3">cv. Daliak</strain>
    </source>
</reference>
<keyword evidence="3" id="KW-1185">Reference proteome</keyword>
<accession>A0A2Z6PIA7</accession>
<feature type="compositionally biased region" description="Basic and acidic residues" evidence="1">
    <location>
        <begin position="15"/>
        <end position="26"/>
    </location>
</feature>
<name>A0A2Z6PIA7_TRISU</name>
<protein>
    <submittedName>
        <fullName evidence="2">Uncharacterized protein</fullName>
    </submittedName>
</protein>
<feature type="region of interest" description="Disordered" evidence="1">
    <location>
        <begin position="1"/>
        <end position="27"/>
    </location>
</feature>
<evidence type="ECO:0000256" key="1">
    <source>
        <dbReference type="SAM" id="MobiDB-lite"/>
    </source>
</evidence>
<proteinExistence type="predicted"/>
<evidence type="ECO:0000313" key="3">
    <source>
        <dbReference type="Proteomes" id="UP000242715"/>
    </source>
</evidence>
<organism evidence="2 3">
    <name type="scientific">Trifolium subterraneum</name>
    <name type="common">Subterranean clover</name>
    <dbReference type="NCBI Taxonomy" id="3900"/>
    <lineage>
        <taxon>Eukaryota</taxon>
        <taxon>Viridiplantae</taxon>
        <taxon>Streptophyta</taxon>
        <taxon>Embryophyta</taxon>
        <taxon>Tracheophyta</taxon>
        <taxon>Spermatophyta</taxon>
        <taxon>Magnoliopsida</taxon>
        <taxon>eudicotyledons</taxon>
        <taxon>Gunneridae</taxon>
        <taxon>Pentapetalae</taxon>
        <taxon>rosids</taxon>
        <taxon>fabids</taxon>
        <taxon>Fabales</taxon>
        <taxon>Fabaceae</taxon>
        <taxon>Papilionoideae</taxon>
        <taxon>50 kb inversion clade</taxon>
        <taxon>NPAAA clade</taxon>
        <taxon>Hologalegina</taxon>
        <taxon>IRL clade</taxon>
        <taxon>Trifolieae</taxon>
        <taxon>Trifolium</taxon>
    </lineage>
</organism>
<evidence type="ECO:0000313" key="2">
    <source>
        <dbReference type="EMBL" id="GAU51070.1"/>
    </source>
</evidence>
<gene>
    <name evidence="2" type="ORF">TSUD_84290</name>
</gene>
<dbReference type="OrthoDB" id="10619621at2759"/>